<evidence type="ECO:0000313" key="5">
    <source>
        <dbReference type="EMBL" id="TDE12195.1"/>
    </source>
</evidence>
<dbReference type="InterPro" id="IPR016032">
    <property type="entry name" value="Sig_transdc_resp-reg_C-effctor"/>
</dbReference>
<dbReference type="AlphaFoldDB" id="A0A4R5DMR6"/>
<dbReference type="RefSeq" id="WP_131893110.1">
    <property type="nucleotide sequence ID" value="NZ_SMKZ01000008.1"/>
</dbReference>
<dbReference type="Proteomes" id="UP000294739">
    <property type="component" value="Unassembled WGS sequence"/>
</dbReference>
<gene>
    <name evidence="5" type="ORF">E1269_07845</name>
</gene>
<dbReference type="InterPro" id="IPR000792">
    <property type="entry name" value="Tscrpt_reg_LuxR_C"/>
</dbReference>
<dbReference type="SUPFAM" id="SSF48452">
    <property type="entry name" value="TPR-like"/>
    <property type="match status" value="1"/>
</dbReference>
<dbReference type="PANTHER" id="PTHR44688:SF16">
    <property type="entry name" value="DNA-BINDING TRANSCRIPTIONAL ACTIVATOR DEVR_DOSR"/>
    <property type="match status" value="1"/>
</dbReference>
<dbReference type="PRINTS" id="PR00038">
    <property type="entry name" value="HTHLUXR"/>
</dbReference>
<evidence type="ECO:0000256" key="1">
    <source>
        <dbReference type="ARBA" id="ARBA00023015"/>
    </source>
</evidence>
<dbReference type="InParanoid" id="A0A4R5DMR6"/>
<organism evidence="5 6">
    <name type="scientific">Jiangella asiatica</name>
    <dbReference type="NCBI Taxonomy" id="2530372"/>
    <lineage>
        <taxon>Bacteria</taxon>
        <taxon>Bacillati</taxon>
        <taxon>Actinomycetota</taxon>
        <taxon>Actinomycetes</taxon>
        <taxon>Jiangellales</taxon>
        <taxon>Jiangellaceae</taxon>
        <taxon>Jiangella</taxon>
    </lineage>
</organism>
<dbReference type="SMART" id="SM00421">
    <property type="entry name" value="HTH_LUXR"/>
    <property type="match status" value="1"/>
</dbReference>
<evidence type="ECO:0000313" key="6">
    <source>
        <dbReference type="Proteomes" id="UP000294739"/>
    </source>
</evidence>
<accession>A0A4R5DMR6</accession>
<dbReference type="InterPro" id="IPR011990">
    <property type="entry name" value="TPR-like_helical_dom_sf"/>
</dbReference>
<proteinExistence type="predicted"/>
<feature type="domain" description="HTH luxR-type" evidence="4">
    <location>
        <begin position="476"/>
        <end position="541"/>
    </location>
</feature>
<dbReference type="PROSITE" id="PS00622">
    <property type="entry name" value="HTH_LUXR_1"/>
    <property type="match status" value="1"/>
</dbReference>
<sequence>MPADRAATQRARAEAGRGGWPEVYRLLHDQDPESLGATGLEALAEAAWWLSRVEESLATRRRAHAAYVAAGDGRRAGYNAWMLATEYGFIGKEALAAGWLTKARRHLADLPECEEQGFLCFAEAELAAGAGDHEQALRLARHMAEVGARCESQDVVAMARLLEGRLRITVGDTETGLARLDEVMCDVMTGALGDLVTGWLYCLAVPICFELSDLGRATAWNDAAMAWCATLPAGTPFHGLCRVHHVELLGLGGAWDKARAEAVLACRELMNYHPNMAGESFYVAGELQRRMGDLTGAENAFLTAHELGRDPQPGLALLRLTQGKAQTAATALASCLAGGGWGLLDRARLLAAQAEVSVAIGDVETGQDAARDLEAMAGTSGSRLLEALSLQARGTVAAAGDDIADALARLRRARTLWLELQLPYEAAQARLLLATAYRAAGDDDTAELELRAARSTFIRLGSSAGLRRVEELLSSRRHLPAGLTTRQLDVLRLVAAGKSNRDIAAELVISANTVSRHLDNIYAKLGVSTRAAAAAFAYTHHLA</sequence>
<dbReference type="Pfam" id="PF00196">
    <property type="entry name" value="GerE"/>
    <property type="match status" value="1"/>
</dbReference>
<protein>
    <submittedName>
        <fullName evidence="5">Helix-turn-helix transcriptional regulator</fullName>
    </submittedName>
</protein>
<dbReference type="GO" id="GO:0006355">
    <property type="term" value="P:regulation of DNA-templated transcription"/>
    <property type="evidence" value="ECO:0007669"/>
    <property type="project" value="InterPro"/>
</dbReference>
<evidence type="ECO:0000256" key="2">
    <source>
        <dbReference type="ARBA" id="ARBA00023125"/>
    </source>
</evidence>
<dbReference type="InterPro" id="IPR036388">
    <property type="entry name" value="WH-like_DNA-bd_sf"/>
</dbReference>
<keyword evidence="2" id="KW-0238">DNA-binding</keyword>
<dbReference type="CDD" id="cd06170">
    <property type="entry name" value="LuxR_C_like"/>
    <property type="match status" value="1"/>
</dbReference>
<dbReference type="GO" id="GO:0003677">
    <property type="term" value="F:DNA binding"/>
    <property type="evidence" value="ECO:0007669"/>
    <property type="project" value="UniProtKB-KW"/>
</dbReference>
<reference evidence="5 6" key="1">
    <citation type="submission" date="2019-03" db="EMBL/GenBank/DDBJ databases">
        <title>Draft genome sequences of novel Actinobacteria.</title>
        <authorList>
            <person name="Sahin N."/>
            <person name="Ay H."/>
            <person name="Saygin H."/>
        </authorList>
    </citation>
    <scope>NUCLEOTIDE SEQUENCE [LARGE SCALE GENOMIC DNA]</scope>
    <source>
        <strain evidence="5 6">5K138</strain>
    </source>
</reference>
<dbReference type="Gene3D" id="1.10.10.10">
    <property type="entry name" value="Winged helix-like DNA-binding domain superfamily/Winged helix DNA-binding domain"/>
    <property type="match status" value="1"/>
</dbReference>
<evidence type="ECO:0000259" key="4">
    <source>
        <dbReference type="PROSITE" id="PS50043"/>
    </source>
</evidence>
<dbReference type="PROSITE" id="PS50043">
    <property type="entry name" value="HTH_LUXR_2"/>
    <property type="match status" value="1"/>
</dbReference>
<dbReference type="PANTHER" id="PTHR44688">
    <property type="entry name" value="DNA-BINDING TRANSCRIPTIONAL ACTIVATOR DEVR_DOSR"/>
    <property type="match status" value="1"/>
</dbReference>
<keyword evidence="3" id="KW-0804">Transcription</keyword>
<evidence type="ECO:0000256" key="3">
    <source>
        <dbReference type="ARBA" id="ARBA00023163"/>
    </source>
</evidence>
<dbReference type="EMBL" id="SMKZ01000008">
    <property type="protein sequence ID" value="TDE12195.1"/>
    <property type="molecule type" value="Genomic_DNA"/>
</dbReference>
<dbReference type="OrthoDB" id="27092at2"/>
<comment type="caution">
    <text evidence="5">The sequence shown here is derived from an EMBL/GenBank/DDBJ whole genome shotgun (WGS) entry which is preliminary data.</text>
</comment>
<keyword evidence="6" id="KW-1185">Reference proteome</keyword>
<name>A0A4R5DMR6_9ACTN</name>
<dbReference type="SUPFAM" id="SSF46894">
    <property type="entry name" value="C-terminal effector domain of the bipartite response regulators"/>
    <property type="match status" value="1"/>
</dbReference>
<keyword evidence="1" id="KW-0805">Transcription regulation</keyword>